<gene>
    <name evidence="2" type="ORF">K0M31_000494</name>
</gene>
<proteinExistence type="predicted"/>
<dbReference type="EMBL" id="JAHYIQ010000001">
    <property type="protein sequence ID" value="KAK1135922.1"/>
    <property type="molecule type" value="Genomic_DNA"/>
</dbReference>
<protein>
    <submittedName>
        <fullName evidence="2">Uncharacterized protein</fullName>
    </submittedName>
</protein>
<feature type="compositionally biased region" description="Basic and acidic residues" evidence="1">
    <location>
        <begin position="110"/>
        <end position="119"/>
    </location>
</feature>
<evidence type="ECO:0000313" key="3">
    <source>
        <dbReference type="Proteomes" id="UP001177670"/>
    </source>
</evidence>
<dbReference type="Proteomes" id="UP001177670">
    <property type="component" value="Unassembled WGS sequence"/>
</dbReference>
<reference evidence="2" key="1">
    <citation type="submission" date="2021-10" db="EMBL/GenBank/DDBJ databases">
        <title>Melipona bicolor Genome sequencing and assembly.</title>
        <authorList>
            <person name="Araujo N.S."/>
            <person name="Arias M.C."/>
        </authorList>
    </citation>
    <scope>NUCLEOTIDE SEQUENCE</scope>
    <source>
        <strain evidence="2">USP_2M_L1-L4_2017</strain>
        <tissue evidence="2">Whole body</tissue>
    </source>
</reference>
<accession>A0AA40GDY0</accession>
<sequence length="151" mass="16939">MNCENINLRGIWLHGGLSNHEEKRTFRAQIALREGWKGRDGGQRIAEIGHSRHDPENKAYVLEIRSKGAVRKFLTCPDIKFSSFSSGYTSRYPRGRPVLGSRPIVTSSHPNRDKVSGYERVPEPLNVLRSYSGCHSPLPGDAKRQVTPVST</sequence>
<evidence type="ECO:0000256" key="1">
    <source>
        <dbReference type="SAM" id="MobiDB-lite"/>
    </source>
</evidence>
<name>A0AA40GDY0_9HYME</name>
<feature type="region of interest" description="Disordered" evidence="1">
    <location>
        <begin position="95"/>
        <end position="119"/>
    </location>
</feature>
<feature type="region of interest" description="Disordered" evidence="1">
    <location>
        <begin position="132"/>
        <end position="151"/>
    </location>
</feature>
<organism evidence="2 3">
    <name type="scientific">Melipona bicolor</name>
    <dbReference type="NCBI Taxonomy" id="60889"/>
    <lineage>
        <taxon>Eukaryota</taxon>
        <taxon>Metazoa</taxon>
        <taxon>Ecdysozoa</taxon>
        <taxon>Arthropoda</taxon>
        <taxon>Hexapoda</taxon>
        <taxon>Insecta</taxon>
        <taxon>Pterygota</taxon>
        <taxon>Neoptera</taxon>
        <taxon>Endopterygota</taxon>
        <taxon>Hymenoptera</taxon>
        <taxon>Apocrita</taxon>
        <taxon>Aculeata</taxon>
        <taxon>Apoidea</taxon>
        <taxon>Anthophila</taxon>
        <taxon>Apidae</taxon>
        <taxon>Melipona</taxon>
    </lineage>
</organism>
<comment type="caution">
    <text evidence="2">The sequence shown here is derived from an EMBL/GenBank/DDBJ whole genome shotgun (WGS) entry which is preliminary data.</text>
</comment>
<evidence type="ECO:0000313" key="2">
    <source>
        <dbReference type="EMBL" id="KAK1135922.1"/>
    </source>
</evidence>
<keyword evidence="3" id="KW-1185">Reference proteome</keyword>
<dbReference type="AlphaFoldDB" id="A0AA40GDY0"/>